<comment type="caution">
    <text evidence="2">The sequence shown here is derived from an EMBL/GenBank/DDBJ whole genome shotgun (WGS) entry which is preliminary data.</text>
</comment>
<dbReference type="EMBL" id="JANDBC010000001">
    <property type="protein sequence ID" value="MCP9290082.1"/>
    <property type="molecule type" value="Genomic_DNA"/>
</dbReference>
<keyword evidence="1" id="KW-1133">Transmembrane helix</keyword>
<accession>A0A9X2RCN8</accession>
<evidence type="ECO:0000313" key="3">
    <source>
        <dbReference type="Proteomes" id="UP001139125"/>
    </source>
</evidence>
<protein>
    <submittedName>
        <fullName evidence="2">Uncharacterized protein</fullName>
    </submittedName>
</protein>
<keyword evidence="1" id="KW-0472">Membrane</keyword>
<reference evidence="2" key="1">
    <citation type="submission" date="2022-06" db="EMBL/GenBank/DDBJ databases">
        <title>Gracilimonas sp. CAU 1638 isolated from sea sediment.</title>
        <authorList>
            <person name="Kim W."/>
        </authorList>
    </citation>
    <scope>NUCLEOTIDE SEQUENCE</scope>
    <source>
        <strain evidence="2">CAU 1638</strain>
    </source>
</reference>
<evidence type="ECO:0000313" key="2">
    <source>
        <dbReference type="EMBL" id="MCP9290082.1"/>
    </source>
</evidence>
<keyword evidence="1" id="KW-0812">Transmembrane</keyword>
<sequence length="151" mass="17421">MTDYSDIIYLGAAMVVFSLLTMNTSRSFQVTLDTMVRSELEYRAISAAQEEIDAIRWVQARYKTQDPFDSDNSSYYLYEDNPIDRTFDYGANDEYSETFTIYRKAEVSNDCDLLDASNQRCYEITITVENNSLDPPITVTQKLIRTITFSS</sequence>
<gene>
    <name evidence="2" type="ORF">NM125_00650</name>
</gene>
<name>A0A9X2RCN8_9BACT</name>
<feature type="transmembrane region" description="Helical" evidence="1">
    <location>
        <begin position="6"/>
        <end position="25"/>
    </location>
</feature>
<dbReference type="RefSeq" id="WP_255131829.1">
    <property type="nucleotide sequence ID" value="NZ_JANDBC010000001.1"/>
</dbReference>
<dbReference type="Proteomes" id="UP001139125">
    <property type="component" value="Unassembled WGS sequence"/>
</dbReference>
<evidence type="ECO:0000256" key="1">
    <source>
        <dbReference type="SAM" id="Phobius"/>
    </source>
</evidence>
<keyword evidence="3" id="KW-1185">Reference proteome</keyword>
<dbReference type="AlphaFoldDB" id="A0A9X2RCN8"/>
<organism evidence="2 3">
    <name type="scientific">Gracilimonas sediminicola</name>
    <dbReference type="NCBI Taxonomy" id="2952158"/>
    <lineage>
        <taxon>Bacteria</taxon>
        <taxon>Pseudomonadati</taxon>
        <taxon>Balneolota</taxon>
        <taxon>Balneolia</taxon>
        <taxon>Balneolales</taxon>
        <taxon>Balneolaceae</taxon>
        <taxon>Gracilimonas</taxon>
    </lineage>
</organism>
<proteinExistence type="predicted"/>